<organism evidence="2 3">
    <name type="scientific">Penicillium canariense</name>
    <dbReference type="NCBI Taxonomy" id="189055"/>
    <lineage>
        <taxon>Eukaryota</taxon>
        <taxon>Fungi</taxon>
        <taxon>Dikarya</taxon>
        <taxon>Ascomycota</taxon>
        <taxon>Pezizomycotina</taxon>
        <taxon>Eurotiomycetes</taxon>
        <taxon>Eurotiomycetidae</taxon>
        <taxon>Eurotiales</taxon>
        <taxon>Aspergillaceae</taxon>
        <taxon>Penicillium</taxon>
    </lineage>
</organism>
<dbReference type="RefSeq" id="XP_056544669.1">
    <property type="nucleotide sequence ID" value="XM_056685927.1"/>
</dbReference>
<evidence type="ECO:0000256" key="1">
    <source>
        <dbReference type="SAM" id="MobiDB-lite"/>
    </source>
</evidence>
<dbReference type="AlphaFoldDB" id="A0A9W9I7H6"/>
<keyword evidence="3" id="KW-1185">Reference proteome</keyword>
<proteinExistence type="predicted"/>
<name>A0A9W9I7H6_9EURO</name>
<evidence type="ECO:0000313" key="2">
    <source>
        <dbReference type="EMBL" id="KAJ5168208.1"/>
    </source>
</evidence>
<protein>
    <submittedName>
        <fullName evidence="2">Uncharacterized protein</fullName>
    </submittedName>
</protein>
<reference evidence="2" key="2">
    <citation type="journal article" date="2023" name="IMA Fungus">
        <title>Comparative genomic study of the Penicillium genus elucidates a diverse pangenome and 15 lateral gene transfer events.</title>
        <authorList>
            <person name="Petersen C."/>
            <person name="Sorensen T."/>
            <person name="Nielsen M.R."/>
            <person name="Sondergaard T.E."/>
            <person name="Sorensen J.L."/>
            <person name="Fitzpatrick D.A."/>
            <person name="Frisvad J.C."/>
            <person name="Nielsen K.L."/>
        </authorList>
    </citation>
    <scope>NUCLEOTIDE SEQUENCE</scope>
    <source>
        <strain evidence="2">IBT 26290</strain>
    </source>
</reference>
<dbReference type="Proteomes" id="UP001149163">
    <property type="component" value="Unassembled WGS sequence"/>
</dbReference>
<sequence>MSIATATAAAATSSGTDANSAADAATDASILVTGTRTDTAESMRTITGISARVQVGFFTRLPQSVQEELQSNPALLLSVVGGYATSSAWIKGLPPTLKSYRPSFPGGSQVSRGVE</sequence>
<accession>A0A9W9I7H6</accession>
<reference evidence="2" key="1">
    <citation type="submission" date="2022-11" db="EMBL/GenBank/DDBJ databases">
        <authorList>
            <person name="Petersen C."/>
        </authorList>
    </citation>
    <scope>NUCLEOTIDE SEQUENCE</scope>
    <source>
        <strain evidence="2">IBT 26290</strain>
    </source>
</reference>
<comment type="caution">
    <text evidence="2">The sequence shown here is derived from an EMBL/GenBank/DDBJ whole genome shotgun (WGS) entry which is preliminary data.</text>
</comment>
<gene>
    <name evidence="2" type="ORF">N7482_003802</name>
</gene>
<feature type="region of interest" description="Disordered" evidence="1">
    <location>
        <begin position="1"/>
        <end position="23"/>
    </location>
</feature>
<dbReference type="EMBL" id="JAPQKN010000002">
    <property type="protein sequence ID" value="KAJ5168208.1"/>
    <property type="molecule type" value="Genomic_DNA"/>
</dbReference>
<dbReference type="GeneID" id="81425103"/>
<evidence type="ECO:0000313" key="3">
    <source>
        <dbReference type="Proteomes" id="UP001149163"/>
    </source>
</evidence>